<dbReference type="SUPFAM" id="SSF53697">
    <property type="entry name" value="SIS domain"/>
    <property type="match status" value="1"/>
</dbReference>
<dbReference type="EMBL" id="MFZH01000009">
    <property type="protein sequence ID" value="OGK19580.1"/>
    <property type="molecule type" value="Genomic_DNA"/>
</dbReference>
<feature type="domain" description="Glutamine amidotransferase type-2" evidence="8">
    <location>
        <begin position="2"/>
        <end position="214"/>
    </location>
</feature>
<evidence type="ECO:0000256" key="2">
    <source>
        <dbReference type="ARBA" id="ARBA00012916"/>
    </source>
</evidence>
<dbReference type="PROSITE" id="PS51464">
    <property type="entry name" value="SIS"/>
    <property type="match status" value="2"/>
</dbReference>
<dbReference type="PANTHER" id="PTHR10937">
    <property type="entry name" value="GLUCOSAMINE--FRUCTOSE-6-PHOSPHATE AMINOTRANSFERASE, ISOMERIZING"/>
    <property type="match status" value="1"/>
</dbReference>
<dbReference type="Pfam" id="PF01380">
    <property type="entry name" value="SIS"/>
    <property type="match status" value="2"/>
</dbReference>
<evidence type="ECO:0000256" key="1">
    <source>
        <dbReference type="ARBA" id="ARBA00001031"/>
    </source>
</evidence>
<dbReference type="InterPro" id="IPR029055">
    <property type="entry name" value="Ntn_hydrolases_N"/>
</dbReference>
<dbReference type="InterPro" id="IPR035466">
    <property type="entry name" value="GlmS/AgaS_SIS"/>
</dbReference>
<dbReference type="PANTHER" id="PTHR10937:SF0">
    <property type="entry name" value="GLUTAMINE--FRUCTOSE-6-PHOSPHATE TRANSAMINASE (ISOMERIZING)"/>
    <property type="match status" value="1"/>
</dbReference>
<dbReference type="Proteomes" id="UP000176850">
    <property type="component" value="Unassembled WGS sequence"/>
</dbReference>
<dbReference type="GO" id="GO:0006002">
    <property type="term" value="P:fructose 6-phosphate metabolic process"/>
    <property type="evidence" value="ECO:0007669"/>
    <property type="project" value="TreeGrafter"/>
</dbReference>
<evidence type="ECO:0000259" key="8">
    <source>
        <dbReference type="PROSITE" id="PS51278"/>
    </source>
</evidence>
<organism evidence="10 11">
    <name type="scientific">Candidatus Roizmanbacteria bacterium RIFCSPHIGHO2_01_FULL_39_24</name>
    <dbReference type="NCBI Taxonomy" id="1802032"/>
    <lineage>
        <taxon>Bacteria</taxon>
        <taxon>Candidatus Roizmaniibacteriota</taxon>
    </lineage>
</organism>
<dbReference type="PROSITE" id="PS51278">
    <property type="entry name" value="GATASE_TYPE_2"/>
    <property type="match status" value="1"/>
</dbReference>
<protein>
    <recommendedName>
        <fullName evidence="3">Glutamine--fructose-6-phosphate aminotransferase [isomerizing]</fullName>
        <ecNumber evidence="2">2.6.1.16</ecNumber>
    </recommendedName>
</protein>
<proteinExistence type="predicted"/>
<keyword evidence="4" id="KW-0032">Aminotransferase</keyword>
<sequence length="586" mass="64237">MCGIYGIADKNKFGAQDIVNGLKQLEYRGYDSWGIAVTTDSLVKIDKHTGKIGEARSILPDSTTAIGHTRWATHGGVTDENAHPHTDCKKDLAIVHNGIVENYEDLRQTLLKKNHAFTSQTDTEVVVHLIEEYMKSESFELACQKAFNELIGSNAIVVMDNGSKSIFAARLGSPLVIGKGTDKYFIASDITPFLDQTRTIYFLDEGEAVLIKNDKCIFYKTKTGKIFTPLFAQTTITKDAVSKGEFPHFFIKEIYEQVTTIPKTTKIDRKDLESVVSEIKKAKKIILLGCGTAYYCAVGSKYYFAKYGVDVSAYQASEFTPFLETIDENSLVIAISQSGETAETLETVKYSLEKGATVIGVVNARGSSLERIATMVIPVGSGPEIAVVSTKAFSAQLAVLYQIARACNGELENGRKDIEEYGKKLGAWLNERTLDSIKELAQKLIKTPHVFVIGRGVEYPFCLEFALKIKEASYIHAEGFAAGELKHGVIALIEKGTPCIVLCSHDEEYPPILSTAAELKSRGAWIIGVGPKKAKEFDTYIQTFGAGSLTGLTAVVAGQLLGYYMALFQDLDPDKPRNLAKSVTVK</sequence>
<keyword evidence="5" id="KW-0808">Transferase</keyword>
<evidence type="ECO:0000313" key="11">
    <source>
        <dbReference type="Proteomes" id="UP000176850"/>
    </source>
</evidence>
<name>A0A1F7GKK9_9BACT</name>
<dbReference type="NCBIfam" id="TIGR01135">
    <property type="entry name" value="glmS"/>
    <property type="match status" value="1"/>
</dbReference>
<dbReference type="InterPro" id="IPR001347">
    <property type="entry name" value="SIS_dom"/>
</dbReference>
<dbReference type="InterPro" id="IPR047084">
    <property type="entry name" value="GFAT_N"/>
</dbReference>
<evidence type="ECO:0000256" key="6">
    <source>
        <dbReference type="ARBA" id="ARBA00022737"/>
    </source>
</evidence>
<dbReference type="InterPro" id="IPR005855">
    <property type="entry name" value="GFAT"/>
</dbReference>
<dbReference type="InterPro" id="IPR046348">
    <property type="entry name" value="SIS_dom_sf"/>
</dbReference>
<dbReference type="InterPro" id="IPR017932">
    <property type="entry name" value="GATase_2_dom"/>
</dbReference>
<dbReference type="NCBIfam" id="NF001484">
    <property type="entry name" value="PRK00331.1"/>
    <property type="match status" value="1"/>
</dbReference>
<reference evidence="10 11" key="1">
    <citation type="journal article" date="2016" name="Nat. Commun.">
        <title>Thousands of microbial genomes shed light on interconnected biogeochemical processes in an aquifer system.</title>
        <authorList>
            <person name="Anantharaman K."/>
            <person name="Brown C.T."/>
            <person name="Hug L.A."/>
            <person name="Sharon I."/>
            <person name="Castelle C.J."/>
            <person name="Probst A.J."/>
            <person name="Thomas B.C."/>
            <person name="Singh A."/>
            <person name="Wilkins M.J."/>
            <person name="Karaoz U."/>
            <person name="Brodie E.L."/>
            <person name="Williams K.H."/>
            <person name="Hubbard S.S."/>
            <person name="Banfield J.F."/>
        </authorList>
    </citation>
    <scope>NUCLEOTIDE SEQUENCE [LARGE SCALE GENOMIC DNA]</scope>
</reference>
<evidence type="ECO:0000313" key="10">
    <source>
        <dbReference type="EMBL" id="OGK19580.1"/>
    </source>
</evidence>
<dbReference type="FunFam" id="3.60.20.10:FF:000006">
    <property type="entry name" value="Glutamine--fructose-6-phosphate aminotransferase [isomerizing]"/>
    <property type="match status" value="1"/>
</dbReference>
<dbReference type="GO" id="GO:0097367">
    <property type="term" value="F:carbohydrate derivative binding"/>
    <property type="evidence" value="ECO:0007669"/>
    <property type="project" value="InterPro"/>
</dbReference>
<dbReference type="GO" id="GO:0006487">
    <property type="term" value="P:protein N-linked glycosylation"/>
    <property type="evidence" value="ECO:0007669"/>
    <property type="project" value="TreeGrafter"/>
</dbReference>
<evidence type="ECO:0000259" key="9">
    <source>
        <dbReference type="PROSITE" id="PS51464"/>
    </source>
</evidence>
<dbReference type="Gene3D" id="3.40.50.10490">
    <property type="entry name" value="Glucose-6-phosphate isomerase like protein, domain 1"/>
    <property type="match status" value="2"/>
</dbReference>
<dbReference type="CDD" id="cd00714">
    <property type="entry name" value="GFAT"/>
    <property type="match status" value="1"/>
</dbReference>
<evidence type="ECO:0000256" key="3">
    <source>
        <dbReference type="ARBA" id="ARBA00016090"/>
    </source>
</evidence>
<dbReference type="AlphaFoldDB" id="A0A1F7GKK9"/>
<dbReference type="GO" id="GO:0006047">
    <property type="term" value="P:UDP-N-acetylglucosamine metabolic process"/>
    <property type="evidence" value="ECO:0007669"/>
    <property type="project" value="TreeGrafter"/>
</dbReference>
<feature type="domain" description="SIS" evidence="9">
    <location>
        <begin position="440"/>
        <end position="576"/>
    </location>
</feature>
<dbReference type="Gene3D" id="3.60.20.10">
    <property type="entry name" value="Glutamine Phosphoribosylpyrophosphate, subunit 1, domain 1"/>
    <property type="match status" value="1"/>
</dbReference>
<dbReference type="EC" id="2.6.1.16" evidence="2"/>
<dbReference type="CDD" id="cd05009">
    <property type="entry name" value="SIS_GlmS_GlmD_2"/>
    <property type="match status" value="1"/>
</dbReference>
<keyword evidence="7" id="KW-0315">Glutamine amidotransferase</keyword>
<dbReference type="InterPro" id="IPR035490">
    <property type="entry name" value="GlmS/FrlB_SIS"/>
</dbReference>
<dbReference type="CDD" id="cd05008">
    <property type="entry name" value="SIS_GlmS_GlmD_1"/>
    <property type="match status" value="1"/>
</dbReference>
<comment type="caution">
    <text evidence="10">The sequence shown here is derived from an EMBL/GenBank/DDBJ whole genome shotgun (WGS) entry which is preliminary data.</text>
</comment>
<dbReference type="SUPFAM" id="SSF56235">
    <property type="entry name" value="N-terminal nucleophile aminohydrolases (Ntn hydrolases)"/>
    <property type="match status" value="1"/>
</dbReference>
<dbReference type="GO" id="GO:0004360">
    <property type="term" value="F:glutamine-fructose-6-phosphate transaminase (isomerizing) activity"/>
    <property type="evidence" value="ECO:0007669"/>
    <property type="project" value="UniProtKB-EC"/>
</dbReference>
<evidence type="ECO:0000256" key="7">
    <source>
        <dbReference type="ARBA" id="ARBA00022962"/>
    </source>
</evidence>
<comment type="catalytic activity">
    <reaction evidence="1">
        <text>D-fructose 6-phosphate + L-glutamine = D-glucosamine 6-phosphate + L-glutamate</text>
        <dbReference type="Rhea" id="RHEA:13237"/>
        <dbReference type="ChEBI" id="CHEBI:29985"/>
        <dbReference type="ChEBI" id="CHEBI:58359"/>
        <dbReference type="ChEBI" id="CHEBI:58725"/>
        <dbReference type="ChEBI" id="CHEBI:61527"/>
        <dbReference type="EC" id="2.6.1.16"/>
    </reaction>
</comment>
<gene>
    <name evidence="10" type="ORF">A2799_00385</name>
</gene>
<accession>A0A1F7GKK9</accession>
<feature type="domain" description="SIS" evidence="9">
    <location>
        <begin position="275"/>
        <end position="413"/>
    </location>
</feature>
<dbReference type="Pfam" id="PF13522">
    <property type="entry name" value="GATase_6"/>
    <property type="match status" value="1"/>
</dbReference>
<evidence type="ECO:0000256" key="4">
    <source>
        <dbReference type="ARBA" id="ARBA00022576"/>
    </source>
</evidence>
<evidence type="ECO:0000256" key="5">
    <source>
        <dbReference type="ARBA" id="ARBA00022679"/>
    </source>
</evidence>
<keyword evidence="6" id="KW-0677">Repeat</keyword>